<evidence type="ECO:0000259" key="1">
    <source>
        <dbReference type="PROSITE" id="PS50055"/>
    </source>
</evidence>
<protein>
    <submittedName>
        <fullName evidence="3">Uncharacterized protein</fullName>
    </submittedName>
</protein>
<dbReference type="eggNOG" id="KOG4228">
    <property type="taxonomic scope" value="Eukaryota"/>
</dbReference>
<sequence length="256" mass="29437">EQRVEIIVMLTNVEEYNKTKCFQYWPDPDPSRNASTPEPLYVDPVAETQSNGGTTHSPSNGIFQYHYLVWKDFQAPEHATGILRFLRHLNEDYSTDRGPILIHCSAGVGRTGTLVASIDHLIQQVEEEGSVSVLNTVCDLRHQRNFLVQSLRQYIFVYRTLMEWVQFGNTEIAISNFQNALTNLRMKTEGRVKSSLEEEFDRLDQPFDDRKPMSVASSDENRANNRYETAIPFDRNRVILTPVAGRDRFSPLSESY</sequence>
<dbReference type="PANTHER" id="PTHR19134">
    <property type="entry name" value="RECEPTOR-TYPE TYROSINE-PROTEIN PHOSPHATASE"/>
    <property type="match status" value="1"/>
</dbReference>
<dbReference type="PRINTS" id="PR00700">
    <property type="entry name" value="PRTYPHPHTASE"/>
</dbReference>
<organism evidence="3 4">
    <name type="scientific">Daphnia pulex</name>
    <name type="common">Water flea</name>
    <dbReference type="NCBI Taxonomy" id="6669"/>
    <lineage>
        <taxon>Eukaryota</taxon>
        <taxon>Metazoa</taxon>
        <taxon>Ecdysozoa</taxon>
        <taxon>Arthropoda</taxon>
        <taxon>Crustacea</taxon>
        <taxon>Branchiopoda</taxon>
        <taxon>Diplostraca</taxon>
        <taxon>Cladocera</taxon>
        <taxon>Anomopoda</taxon>
        <taxon>Daphniidae</taxon>
        <taxon>Daphnia</taxon>
    </lineage>
</organism>
<feature type="non-terminal residue" evidence="3">
    <location>
        <position position="256"/>
    </location>
</feature>
<dbReference type="InterPro" id="IPR016130">
    <property type="entry name" value="Tyr_Pase_AS"/>
</dbReference>
<dbReference type="OMA" id="ANNRYET"/>
<feature type="domain" description="Tyrosine-protein phosphatase" evidence="1">
    <location>
        <begin position="1"/>
        <end position="164"/>
    </location>
</feature>
<dbReference type="GO" id="GO:0031175">
    <property type="term" value="P:neuron projection development"/>
    <property type="evidence" value="ECO:0000318"/>
    <property type="project" value="GO_Central"/>
</dbReference>
<dbReference type="PROSITE" id="PS00383">
    <property type="entry name" value="TYR_PHOSPHATASE_1"/>
    <property type="match status" value="1"/>
</dbReference>
<dbReference type="InterPro" id="IPR003595">
    <property type="entry name" value="Tyr_Pase_cat"/>
</dbReference>
<gene>
    <name evidence="3" type="ORF">DAPPUDRAFT_14164</name>
</gene>
<dbReference type="PhylomeDB" id="E9HVE5"/>
<feature type="non-terminal residue" evidence="3">
    <location>
        <position position="1"/>
    </location>
</feature>
<dbReference type="Proteomes" id="UP000000305">
    <property type="component" value="Unassembled WGS sequence"/>
</dbReference>
<proteinExistence type="predicted"/>
<evidence type="ECO:0000313" key="4">
    <source>
        <dbReference type="Proteomes" id="UP000000305"/>
    </source>
</evidence>
<dbReference type="PANTHER" id="PTHR19134:SF495">
    <property type="entry name" value="TYROSINE-PROTEIN PHOSPHATASE 69D"/>
    <property type="match status" value="1"/>
</dbReference>
<dbReference type="PROSITE" id="PS50056">
    <property type="entry name" value="TYR_PHOSPHATASE_2"/>
    <property type="match status" value="1"/>
</dbReference>
<dbReference type="AlphaFoldDB" id="E9HVE5"/>
<dbReference type="Gene3D" id="3.90.190.10">
    <property type="entry name" value="Protein tyrosine phosphatase superfamily"/>
    <property type="match status" value="2"/>
</dbReference>
<dbReference type="GO" id="GO:0004725">
    <property type="term" value="F:protein tyrosine phosphatase activity"/>
    <property type="evidence" value="ECO:0000318"/>
    <property type="project" value="GO_Central"/>
</dbReference>
<name>E9HVE5_DAPPU</name>
<evidence type="ECO:0000313" key="3">
    <source>
        <dbReference type="EMBL" id="EFX64285.1"/>
    </source>
</evidence>
<dbReference type="InParanoid" id="E9HVE5"/>
<feature type="domain" description="Tyrosine specific protein phosphatases" evidence="2">
    <location>
        <begin position="80"/>
        <end position="155"/>
    </location>
</feature>
<evidence type="ECO:0000259" key="2">
    <source>
        <dbReference type="PROSITE" id="PS50056"/>
    </source>
</evidence>
<dbReference type="CDD" id="cd00047">
    <property type="entry name" value="PTPc"/>
    <property type="match status" value="1"/>
</dbReference>
<accession>E9HVE5</accession>
<feature type="domain" description="Tyrosine-protein phosphatase" evidence="1">
    <location>
        <begin position="196"/>
        <end position="256"/>
    </location>
</feature>
<dbReference type="InterPro" id="IPR000387">
    <property type="entry name" value="Tyr_Pase_dom"/>
</dbReference>
<dbReference type="SUPFAM" id="SSF52799">
    <property type="entry name" value="(Phosphotyrosine protein) phosphatases II"/>
    <property type="match status" value="2"/>
</dbReference>
<dbReference type="Pfam" id="PF00102">
    <property type="entry name" value="Y_phosphatase"/>
    <property type="match status" value="1"/>
</dbReference>
<dbReference type="FunFam" id="3.90.190.10:FF:000360">
    <property type="entry name" value="AGAP012901-PA"/>
    <property type="match status" value="1"/>
</dbReference>
<dbReference type="SMART" id="SM00404">
    <property type="entry name" value="PTPc_motif"/>
    <property type="match status" value="1"/>
</dbReference>
<dbReference type="KEGG" id="dpx:DAPPUDRAFT_14164"/>
<dbReference type="InterPro" id="IPR050348">
    <property type="entry name" value="Protein-Tyr_Phosphatase"/>
</dbReference>
<keyword evidence="4" id="KW-1185">Reference proteome</keyword>
<dbReference type="GO" id="GO:0007165">
    <property type="term" value="P:signal transduction"/>
    <property type="evidence" value="ECO:0000318"/>
    <property type="project" value="GO_Central"/>
</dbReference>
<dbReference type="InterPro" id="IPR029021">
    <property type="entry name" value="Prot-tyrosine_phosphatase-like"/>
</dbReference>
<dbReference type="STRING" id="6669.E9HVE5"/>
<dbReference type="EMBL" id="GL732850">
    <property type="protein sequence ID" value="EFX64285.1"/>
    <property type="molecule type" value="Genomic_DNA"/>
</dbReference>
<dbReference type="InterPro" id="IPR000242">
    <property type="entry name" value="PTP_cat"/>
</dbReference>
<dbReference type="HOGENOM" id="CLU_1088062_0_0_1"/>
<dbReference type="SMART" id="SM00194">
    <property type="entry name" value="PTPc"/>
    <property type="match status" value="1"/>
</dbReference>
<reference evidence="3 4" key="1">
    <citation type="journal article" date="2011" name="Science">
        <title>The ecoresponsive genome of Daphnia pulex.</title>
        <authorList>
            <person name="Colbourne J.K."/>
            <person name="Pfrender M.E."/>
            <person name="Gilbert D."/>
            <person name="Thomas W.K."/>
            <person name="Tucker A."/>
            <person name="Oakley T.H."/>
            <person name="Tokishita S."/>
            <person name="Aerts A."/>
            <person name="Arnold G.J."/>
            <person name="Basu M.K."/>
            <person name="Bauer D.J."/>
            <person name="Caceres C.E."/>
            <person name="Carmel L."/>
            <person name="Casola C."/>
            <person name="Choi J.H."/>
            <person name="Detter J.C."/>
            <person name="Dong Q."/>
            <person name="Dusheyko S."/>
            <person name="Eads B.D."/>
            <person name="Frohlich T."/>
            <person name="Geiler-Samerotte K.A."/>
            <person name="Gerlach D."/>
            <person name="Hatcher P."/>
            <person name="Jogdeo S."/>
            <person name="Krijgsveld J."/>
            <person name="Kriventseva E.V."/>
            <person name="Kultz D."/>
            <person name="Laforsch C."/>
            <person name="Lindquist E."/>
            <person name="Lopez J."/>
            <person name="Manak J.R."/>
            <person name="Muller J."/>
            <person name="Pangilinan J."/>
            <person name="Patwardhan R.P."/>
            <person name="Pitluck S."/>
            <person name="Pritham E.J."/>
            <person name="Rechtsteiner A."/>
            <person name="Rho M."/>
            <person name="Rogozin I.B."/>
            <person name="Sakarya O."/>
            <person name="Salamov A."/>
            <person name="Schaack S."/>
            <person name="Shapiro H."/>
            <person name="Shiga Y."/>
            <person name="Skalitzky C."/>
            <person name="Smith Z."/>
            <person name="Souvorov A."/>
            <person name="Sung W."/>
            <person name="Tang Z."/>
            <person name="Tsuchiya D."/>
            <person name="Tu H."/>
            <person name="Vos H."/>
            <person name="Wang M."/>
            <person name="Wolf Y.I."/>
            <person name="Yamagata H."/>
            <person name="Yamada T."/>
            <person name="Ye Y."/>
            <person name="Shaw J.R."/>
            <person name="Andrews J."/>
            <person name="Crease T.J."/>
            <person name="Tang H."/>
            <person name="Lucas S.M."/>
            <person name="Robertson H.M."/>
            <person name="Bork P."/>
            <person name="Koonin E.V."/>
            <person name="Zdobnov E.M."/>
            <person name="Grigoriev I.V."/>
            <person name="Lynch M."/>
            <person name="Boore J.L."/>
        </authorList>
    </citation>
    <scope>NUCLEOTIDE SEQUENCE [LARGE SCALE GENOMIC DNA]</scope>
</reference>
<dbReference type="PROSITE" id="PS50055">
    <property type="entry name" value="TYR_PHOSPHATASE_PTP"/>
    <property type="match status" value="2"/>
</dbReference>
<dbReference type="OrthoDB" id="6371915at2759"/>